<proteinExistence type="predicted"/>
<dbReference type="STRING" id="34508.A0A4U5NWH4"/>
<reference evidence="2 3" key="1">
    <citation type="journal article" date="2015" name="Genome Biol.">
        <title>Comparative genomics of Steinernema reveals deeply conserved gene regulatory networks.</title>
        <authorList>
            <person name="Dillman A.R."/>
            <person name="Macchietto M."/>
            <person name="Porter C.F."/>
            <person name="Rogers A."/>
            <person name="Williams B."/>
            <person name="Antoshechkin I."/>
            <person name="Lee M.M."/>
            <person name="Goodwin Z."/>
            <person name="Lu X."/>
            <person name="Lewis E.E."/>
            <person name="Goodrich-Blair H."/>
            <person name="Stock S.P."/>
            <person name="Adams B.J."/>
            <person name="Sternberg P.W."/>
            <person name="Mortazavi A."/>
        </authorList>
    </citation>
    <scope>NUCLEOTIDE SEQUENCE [LARGE SCALE GENOMIC DNA]</scope>
    <source>
        <strain evidence="2 3">ALL</strain>
    </source>
</reference>
<dbReference type="InterPro" id="IPR010761">
    <property type="entry name" value="Clc_prot-like"/>
</dbReference>
<name>A0A4U5NWH4_STECR</name>
<keyword evidence="1" id="KW-0812">Transmembrane</keyword>
<gene>
    <name evidence="2" type="ORF">L596_012227</name>
</gene>
<evidence type="ECO:0000256" key="1">
    <source>
        <dbReference type="SAM" id="Phobius"/>
    </source>
</evidence>
<feature type="transmembrane region" description="Helical" evidence="1">
    <location>
        <begin position="82"/>
        <end position="102"/>
    </location>
</feature>
<protein>
    <submittedName>
        <fullName evidence="2">Uncharacterized protein</fullName>
    </submittedName>
</protein>
<dbReference type="Proteomes" id="UP000298663">
    <property type="component" value="Unassembled WGS sequence"/>
</dbReference>
<keyword evidence="3" id="KW-1185">Reference proteome</keyword>
<reference evidence="2 3" key="2">
    <citation type="journal article" date="2019" name="G3 (Bethesda)">
        <title>Hybrid Assembly of the Genome of the Entomopathogenic Nematode Steinernema carpocapsae Identifies the X-Chromosome.</title>
        <authorList>
            <person name="Serra L."/>
            <person name="Macchietto M."/>
            <person name="Macias-Munoz A."/>
            <person name="McGill C.J."/>
            <person name="Rodriguez I.M."/>
            <person name="Rodriguez B."/>
            <person name="Murad R."/>
            <person name="Mortazavi A."/>
        </authorList>
    </citation>
    <scope>NUCLEOTIDE SEQUENCE [LARGE SCALE GENOMIC DNA]</scope>
    <source>
        <strain evidence="2 3">ALL</strain>
    </source>
</reference>
<feature type="transmembrane region" description="Helical" evidence="1">
    <location>
        <begin position="185"/>
        <end position="203"/>
    </location>
</feature>
<feature type="transmembrane region" description="Helical" evidence="1">
    <location>
        <begin position="215"/>
        <end position="238"/>
    </location>
</feature>
<evidence type="ECO:0000313" key="3">
    <source>
        <dbReference type="Proteomes" id="UP000298663"/>
    </source>
</evidence>
<dbReference type="EMBL" id="AZBU02000003">
    <property type="protein sequence ID" value="TKR87898.1"/>
    <property type="molecule type" value="Genomic_DNA"/>
</dbReference>
<accession>A0A4U5NWH4</accession>
<evidence type="ECO:0000313" key="2">
    <source>
        <dbReference type="EMBL" id="TKR87898.1"/>
    </source>
</evidence>
<dbReference type="OrthoDB" id="5779987at2759"/>
<dbReference type="Gene3D" id="1.20.140.150">
    <property type="match status" value="1"/>
</dbReference>
<dbReference type="Pfam" id="PF07062">
    <property type="entry name" value="Clc-like"/>
    <property type="match status" value="1"/>
</dbReference>
<dbReference type="PANTHER" id="PTHR35574">
    <property type="entry name" value="PUTATIVE-RELATED"/>
    <property type="match status" value="1"/>
</dbReference>
<keyword evidence="1" id="KW-0472">Membrane</keyword>
<dbReference type="AlphaFoldDB" id="A0A4U5NWH4"/>
<sequence length="367" mass="41203">MTCFLKSGLVIRTDCLLTGRFFPTRHALLGTLDLALAGKTHIFRNQLVEIYLLTNFQLDLRMTLGNVPLFSTRMHYQWYKPFLIVSIILIFVACFLVIVTLFSPQWQLLDITELNAYHEHGVWWDCVSSGLIPLDMVDNYGPGSRRKCTQKFDPAVDAVIKAAVQTGSADMQELLLHRLLPQDKAVLFFTIFSVLFSMMAVVIGACTSCFVPNSVLYSIALLIATICSGLADVIFFLASMRIDNRFVTGIVNVYEVILNLDPISLLTSSPFQQQLGWATYAHGVGTLIFFTSFAFSIASAYFLLRNSVGSVRDSSSPAPYSAYERYDYEPYKLNQSTPPCHGEDDKTCTYKDCPQNRYAPFVVITDV</sequence>
<comment type="caution">
    <text evidence="2">The sequence shown here is derived from an EMBL/GenBank/DDBJ whole genome shotgun (WGS) entry which is preliminary data.</text>
</comment>
<dbReference type="PANTHER" id="PTHR35574:SF4">
    <property type="entry name" value="CLC-LIKE PROTEIN"/>
    <property type="match status" value="1"/>
</dbReference>
<keyword evidence="1" id="KW-1133">Transmembrane helix</keyword>
<organism evidence="2 3">
    <name type="scientific">Steinernema carpocapsae</name>
    <name type="common">Entomopathogenic nematode</name>
    <dbReference type="NCBI Taxonomy" id="34508"/>
    <lineage>
        <taxon>Eukaryota</taxon>
        <taxon>Metazoa</taxon>
        <taxon>Ecdysozoa</taxon>
        <taxon>Nematoda</taxon>
        <taxon>Chromadorea</taxon>
        <taxon>Rhabditida</taxon>
        <taxon>Tylenchina</taxon>
        <taxon>Panagrolaimomorpha</taxon>
        <taxon>Strongyloidoidea</taxon>
        <taxon>Steinernematidae</taxon>
        <taxon>Steinernema</taxon>
    </lineage>
</organism>
<feature type="transmembrane region" description="Helical" evidence="1">
    <location>
        <begin position="280"/>
        <end position="304"/>
    </location>
</feature>
<dbReference type="GO" id="GO:0016020">
    <property type="term" value="C:membrane"/>
    <property type="evidence" value="ECO:0007669"/>
    <property type="project" value="InterPro"/>
</dbReference>